<reference evidence="1 2" key="1">
    <citation type="journal article" date="2013" name="PLoS ONE">
        <title>Poles Apart: Arctic and Antarctic Octadecabacter strains Share High Genome Plasticity and a New Type of Xanthorhodopsin.</title>
        <authorList>
            <person name="Vollmers J."/>
            <person name="Voget S."/>
            <person name="Dietrich S."/>
            <person name="Gollnow K."/>
            <person name="Smits M."/>
            <person name="Meyer K."/>
            <person name="Brinkhoff T."/>
            <person name="Simon M."/>
            <person name="Daniel R."/>
        </authorList>
    </citation>
    <scope>NUCLEOTIDE SEQUENCE [LARGE SCALE GENOMIC DNA]</scope>
    <source>
        <strain evidence="1 2">307</strain>
    </source>
</reference>
<dbReference type="AlphaFoldDB" id="M9R6J6"/>
<evidence type="ECO:0000313" key="1">
    <source>
        <dbReference type="EMBL" id="AGI68284.1"/>
    </source>
</evidence>
<organism evidence="1 2">
    <name type="scientific">Octadecabacter antarcticus 307</name>
    <dbReference type="NCBI Taxonomy" id="391626"/>
    <lineage>
        <taxon>Bacteria</taxon>
        <taxon>Pseudomonadati</taxon>
        <taxon>Pseudomonadota</taxon>
        <taxon>Alphaproteobacteria</taxon>
        <taxon>Rhodobacterales</taxon>
        <taxon>Roseobacteraceae</taxon>
        <taxon>Octadecabacter</taxon>
    </lineage>
</organism>
<dbReference type="Proteomes" id="UP000005307">
    <property type="component" value="Chromosome"/>
</dbReference>
<name>M9R6J6_9RHOB</name>
<dbReference type="STRING" id="391626.OAN307_c27070"/>
<accession>M9R6J6</accession>
<dbReference type="HOGENOM" id="CLU_2753922_0_0_5"/>
<dbReference type="RefSeq" id="WP_015500281.1">
    <property type="nucleotide sequence ID" value="NC_020911.1"/>
</dbReference>
<proteinExistence type="predicted"/>
<evidence type="ECO:0000313" key="2">
    <source>
        <dbReference type="Proteomes" id="UP000005307"/>
    </source>
</evidence>
<dbReference type="KEGG" id="oat:OAN307_c27070"/>
<gene>
    <name evidence="1" type="ORF">OAN307_c27070</name>
</gene>
<dbReference type="EMBL" id="CP003740">
    <property type="protein sequence ID" value="AGI68284.1"/>
    <property type="molecule type" value="Genomic_DNA"/>
</dbReference>
<keyword evidence="2" id="KW-1185">Reference proteome</keyword>
<sequence length="70" mass="7659">MSVNKTDMALASQLAGIVANCPEARLLLGGPTQQYLINAKPSCLVFIFVLFLRQDIHHFASVGNPKTKYP</sequence>
<protein>
    <submittedName>
        <fullName evidence="1">Uncharacterized protein</fullName>
    </submittedName>
</protein>